<dbReference type="Gene3D" id="3.40.140.10">
    <property type="entry name" value="Cytidine Deaminase, domain 2"/>
    <property type="match status" value="1"/>
</dbReference>
<organism evidence="3 4">
    <name type="scientific">Puccinia sorghi</name>
    <dbReference type="NCBI Taxonomy" id="27349"/>
    <lineage>
        <taxon>Eukaryota</taxon>
        <taxon>Fungi</taxon>
        <taxon>Dikarya</taxon>
        <taxon>Basidiomycota</taxon>
        <taxon>Pucciniomycotina</taxon>
        <taxon>Pucciniomycetes</taxon>
        <taxon>Pucciniales</taxon>
        <taxon>Pucciniaceae</taxon>
        <taxon>Puccinia</taxon>
    </lineage>
</organism>
<dbReference type="STRING" id="27349.A0A0L6V8D5"/>
<dbReference type="EMBL" id="LAVV01007116">
    <property type="protein sequence ID" value="KNZ57066.1"/>
    <property type="molecule type" value="Genomic_DNA"/>
</dbReference>
<evidence type="ECO:0000256" key="1">
    <source>
        <dbReference type="SAM" id="MobiDB-lite"/>
    </source>
</evidence>
<dbReference type="GO" id="GO:0006139">
    <property type="term" value="P:nucleobase-containing compound metabolic process"/>
    <property type="evidence" value="ECO:0007669"/>
    <property type="project" value="UniProtKB-ARBA"/>
</dbReference>
<dbReference type="VEuPathDB" id="FungiDB:VP01_2251g3"/>
<evidence type="ECO:0000313" key="3">
    <source>
        <dbReference type="EMBL" id="KNZ57066.1"/>
    </source>
</evidence>
<proteinExistence type="predicted"/>
<sequence length="192" mass="20864">MLTTSGEPSRDRTSRDTTKKEQGLRGLLRESVDELQVRCMRKALALARVCTPIPTAFCVGCVLTKAGTSEIVASGYSRELEGNTHAEECAIKKLLQGSVVPTGDLDLYTTMEPCSLRLSGNTPCTDLILGFNRTHLPRSRIANIYLGVVEPNDFVNCDGVNRLQGAGLNIFQVLGFQDECLSVARGQNPAFN</sequence>
<dbReference type="InterPro" id="IPR002125">
    <property type="entry name" value="CMP_dCMP_dom"/>
</dbReference>
<accession>A0A0L6V8D5</accession>
<reference evidence="3 4" key="1">
    <citation type="submission" date="2015-08" db="EMBL/GenBank/DDBJ databases">
        <title>Next Generation Sequencing and Analysis of the Genome of Puccinia sorghi L Schw, the Causal Agent of Maize Common Rust.</title>
        <authorList>
            <person name="Rochi L."/>
            <person name="Burguener G."/>
            <person name="Darino M."/>
            <person name="Turjanski A."/>
            <person name="Kreff E."/>
            <person name="Dieguez M.J."/>
            <person name="Sacco F."/>
        </authorList>
    </citation>
    <scope>NUCLEOTIDE SEQUENCE [LARGE SCALE GENOMIC DNA]</scope>
    <source>
        <strain evidence="3 4">RO10H11247</strain>
    </source>
</reference>
<keyword evidence="4" id="KW-1185">Reference proteome</keyword>
<dbReference type="Proteomes" id="UP000037035">
    <property type="component" value="Unassembled WGS sequence"/>
</dbReference>
<dbReference type="OrthoDB" id="252265at2759"/>
<feature type="domain" description="CMP/dCMP-type deaminase" evidence="2">
    <location>
        <begin position="34"/>
        <end position="168"/>
    </location>
</feature>
<dbReference type="GO" id="GO:0003824">
    <property type="term" value="F:catalytic activity"/>
    <property type="evidence" value="ECO:0007669"/>
    <property type="project" value="InterPro"/>
</dbReference>
<dbReference type="PROSITE" id="PS51747">
    <property type="entry name" value="CYT_DCMP_DEAMINASES_2"/>
    <property type="match status" value="1"/>
</dbReference>
<dbReference type="InterPro" id="IPR016193">
    <property type="entry name" value="Cytidine_deaminase-like"/>
</dbReference>
<dbReference type="Pfam" id="PF18785">
    <property type="entry name" value="Inv-AAD"/>
    <property type="match status" value="1"/>
</dbReference>
<feature type="compositionally biased region" description="Basic and acidic residues" evidence="1">
    <location>
        <begin position="8"/>
        <end position="24"/>
    </location>
</feature>
<feature type="region of interest" description="Disordered" evidence="1">
    <location>
        <begin position="1"/>
        <end position="24"/>
    </location>
</feature>
<name>A0A0L6V8D5_9BASI</name>
<evidence type="ECO:0000259" key="2">
    <source>
        <dbReference type="PROSITE" id="PS51747"/>
    </source>
</evidence>
<protein>
    <recommendedName>
        <fullName evidence="2">CMP/dCMP-type deaminase domain-containing protein</fullName>
    </recommendedName>
</protein>
<evidence type="ECO:0000313" key="4">
    <source>
        <dbReference type="Proteomes" id="UP000037035"/>
    </source>
</evidence>
<gene>
    <name evidence="3" type="ORF">VP01_2251g3</name>
</gene>
<dbReference type="SUPFAM" id="SSF53927">
    <property type="entry name" value="Cytidine deaminase-like"/>
    <property type="match status" value="1"/>
</dbReference>
<comment type="caution">
    <text evidence="3">The sequence shown here is derived from an EMBL/GenBank/DDBJ whole genome shotgun (WGS) entry which is preliminary data.</text>
</comment>
<dbReference type="AlphaFoldDB" id="A0A0L6V8D5"/>